<name>A0ACC2JCB8_9PEZI</name>
<evidence type="ECO:0000313" key="1">
    <source>
        <dbReference type="EMBL" id="KAJ8124989.1"/>
    </source>
</evidence>
<organism evidence="1 2">
    <name type="scientific">Lasiodiplodia mahajangana</name>
    <dbReference type="NCBI Taxonomy" id="1108764"/>
    <lineage>
        <taxon>Eukaryota</taxon>
        <taxon>Fungi</taxon>
        <taxon>Dikarya</taxon>
        <taxon>Ascomycota</taxon>
        <taxon>Pezizomycotina</taxon>
        <taxon>Dothideomycetes</taxon>
        <taxon>Dothideomycetes incertae sedis</taxon>
        <taxon>Botryosphaeriales</taxon>
        <taxon>Botryosphaeriaceae</taxon>
        <taxon>Lasiodiplodia</taxon>
    </lineage>
</organism>
<dbReference type="EMBL" id="JAPUUL010002634">
    <property type="protein sequence ID" value="KAJ8124989.1"/>
    <property type="molecule type" value="Genomic_DNA"/>
</dbReference>
<accession>A0ACC2JCB8</accession>
<reference evidence="1" key="1">
    <citation type="submission" date="2022-12" db="EMBL/GenBank/DDBJ databases">
        <title>Genome Sequence of Lasiodiplodia mahajangana.</title>
        <authorList>
            <person name="Buettner E."/>
        </authorList>
    </citation>
    <scope>NUCLEOTIDE SEQUENCE</scope>
    <source>
        <strain evidence="1">VT137</strain>
    </source>
</reference>
<dbReference type="Proteomes" id="UP001153332">
    <property type="component" value="Unassembled WGS sequence"/>
</dbReference>
<evidence type="ECO:0000313" key="2">
    <source>
        <dbReference type="Proteomes" id="UP001153332"/>
    </source>
</evidence>
<gene>
    <name evidence="1" type="ORF">O1611_g8651</name>
</gene>
<keyword evidence="2" id="KW-1185">Reference proteome</keyword>
<comment type="caution">
    <text evidence="1">The sequence shown here is derived from an EMBL/GenBank/DDBJ whole genome shotgun (WGS) entry which is preliminary data.</text>
</comment>
<protein>
    <submittedName>
        <fullName evidence="1">Uncharacterized protein</fullName>
    </submittedName>
</protein>
<proteinExistence type="predicted"/>
<sequence length="501" mass="54890">MDGDQLVNAGEVICVFQRQVSPASYTYEVLSLEQREQDGKSAFELREHAISGASGDEKKTLQQLFNDFGIDGPPTHLRPDPQRRIHVVVSTHSGIKLGLEFYNKVIALLLKRFGLTASVQSELGGAGQQSPSYNLLITQDAESVKKFAQSLADQSRSEKNVEHTVVLLSGDGGVVDMLNSYTSAYDDHSTSGDDMRGQNQPLIVVLPLGTGNALFHSLHKTVKGPAAASDLVQALRTLVRGKAASLPSFKAVFPEGSRTITYSEALDPAPTEDGHDKARDPASSLKEQTEYITHLYGVVVASYGFHSQLVWESDTPAYRQHGAKRFQMVAQELLKESHAYRATVEITRSAVGGEIVGLEKLNRDRHTYLLATTVSNLEKTFCISPASQPLDGQLRLVHFGPVDGAKTMEIMMAAYDGGKHVDMRWGGITAQGQDKEGGRDGVGYEDISEIRIMTHEEDRRWRKVCIDGTIVEIPAGGCMVVSKETKRHLRVLVDESVVSRD</sequence>